<name>A0A5P3ACV5_9RHOB</name>
<dbReference type="Proteomes" id="UP000325785">
    <property type="component" value="Chromosome"/>
</dbReference>
<organism evidence="2 3">
    <name type="scientific">Roseovarius indicus</name>
    <dbReference type="NCBI Taxonomy" id="540747"/>
    <lineage>
        <taxon>Bacteria</taxon>
        <taxon>Pseudomonadati</taxon>
        <taxon>Pseudomonadota</taxon>
        <taxon>Alphaproteobacteria</taxon>
        <taxon>Rhodobacterales</taxon>
        <taxon>Roseobacteraceae</taxon>
        <taxon>Roseovarius</taxon>
    </lineage>
</organism>
<feature type="transmembrane region" description="Helical" evidence="1">
    <location>
        <begin position="36"/>
        <end position="58"/>
    </location>
</feature>
<evidence type="ECO:0000313" key="2">
    <source>
        <dbReference type="EMBL" id="QEW26553.1"/>
    </source>
</evidence>
<dbReference type="Gene3D" id="1.10.150.20">
    <property type="entry name" value="5' to 3' exonuclease, C-terminal subdomain"/>
    <property type="match status" value="1"/>
</dbReference>
<keyword evidence="1" id="KW-1133">Transmembrane helix</keyword>
<dbReference type="EMBL" id="CP031598">
    <property type="protein sequence ID" value="QEW26553.1"/>
    <property type="molecule type" value="Genomic_DNA"/>
</dbReference>
<dbReference type="KEGG" id="rid:RIdsm_02353"/>
<feature type="transmembrane region" description="Helical" evidence="1">
    <location>
        <begin position="12"/>
        <end position="30"/>
    </location>
</feature>
<dbReference type="AlphaFoldDB" id="A0A5P3ACV5"/>
<proteinExistence type="predicted"/>
<reference evidence="2 3" key="1">
    <citation type="submission" date="2018-08" db="EMBL/GenBank/DDBJ databases">
        <title>Genetic Globetrotter - A new plasmid hitch-hiking vast phylogenetic and geographic distances.</title>
        <authorList>
            <person name="Vollmers J."/>
            <person name="Petersen J."/>
        </authorList>
    </citation>
    <scope>NUCLEOTIDE SEQUENCE [LARGE SCALE GENOMIC DNA]</scope>
    <source>
        <strain evidence="2 3">DSM 26383</strain>
    </source>
</reference>
<sequence length="194" mass="20595">MSETAKPETCLWACWGVGALAGVVALWQVIEAFPVLAALMFSGALAVLIAIAVSRAVCVDKGMKRNLGLAMGLEIDDSYKDETETVSLARVPADKGADARPPKLGAARDGQPDDLKKIKGIGPALETLCHELGITHYDQIAAWGPDEIAWMDDNLEGFRGRVGRDDWVSQARALCDDAETQASKRGKSATDGAA</sequence>
<protein>
    <submittedName>
        <fullName evidence="2">NADH dehydrogenase subunit E</fullName>
    </submittedName>
</protein>
<dbReference type="RefSeq" id="WP_236553232.1">
    <property type="nucleotide sequence ID" value="NZ_CP031598.1"/>
</dbReference>
<gene>
    <name evidence="2" type="ORF">RIdsm_02353</name>
</gene>
<accession>A0A5P3ACV5</accession>
<evidence type="ECO:0000256" key="1">
    <source>
        <dbReference type="SAM" id="Phobius"/>
    </source>
</evidence>
<evidence type="ECO:0000313" key="3">
    <source>
        <dbReference type="Proteomes" id="UP000325785"/>
    </source>
</evidence>
<keyword evidence="1" id="KW-0812">Transmembrane</keyword>
<keyword evidence="1" id="KW-0472">Membrane</keyword>